<evidence type="ECO:0000259" key="1">
    <source>
        <dbReference type="Pfam" id="PF13290"/>
    </source>
</evidence>
<feature type="domain" description="GH29D-like beta-sandwich" evidence="1">
    <location>
        <begin position="20"/>
        <end position="71"/>
    </location>
</feature>
<dbReference type="EMBL" id="LR797252">
    <property type="protein sequence ID" value="CAB4197053.1"/>
    <property type="molecule type" value="Genomic_DNA"/>
</dbReference>
<accession>A0A6J5RI73</accession>
<name>A0A6J5RI73_9CAUD</name>
<gene>
    <name evidence="2" type="ORF">UFOVP1290_573</name>
</gene>
<proteinExistence type="predicted"/>
<dbReference type="Pfam" id="PF13290">
    <property type="entry name" value="CHB_HEX_C_1"/>
    <property type="match status" value="1"/>
</dbReference>
<evidence type="ECO:0000313" key="2">
    <source>
        <dbReference type="EMBL" id="CAB4197053.1"/>
    </source>
</evidence>
<reference evidence="2" key="1">
    <citation type="submission" date="2020-05" db="EMBL/GenBank/DDBJ databases">
        <authorList>
            <person name="Chiriac C."/>
            <person name="Salcher M."/>
            <person name="Ghai R."/>
            <person name="Kavagutti S V."/>
        </authorList>
    </citation>
    <scope>NUCLEOTIDE SEQUENCE</scope>
</reference>
<sequence>MVVIAVTITESEEQIIAGIPKTISISTNVASTIFYTLDGSTPDLYSDIYTSPIFLPYDKLSITLNVLATNGTEYSTIISETYVTNMLDNTRLPHSATNSQPNTSIQNTYPFGTPTIQPNSTFLSPGEAGVVVNNTDLASLPSAFDSNGNDAAFTNEPYTIENYQIIYNTRNAQGEQVPTPGTLPDTAKIKLEDPIPESTEQFSNTFDPRAFVIFQDFDKENPNDPPQINRQFFTLEDPNKARDGNHYFTSGLDAPPVNGSFLRSHYNPRDNTINYYYYDSWTNKWIISKQQFKPSGTYDGNLAAVPIGTRAKGSRYVMEWVPFARRVLF</sequence>
<organism evidence="2">
    <name type="scientific">uncultured Caudovirales phage</name>
    <dbReference type="NCBI Taxonomy" id="2100421"/>
    <lineage>
        <taxon>Viruses</taxon>
        <taxon>Duplodnaviria</taxon>
        <taxon>Heunggongvirae</taxon>
        <taxon>Uroviricota</taxon>
        <taxon>Caudoviricetes</taxon>
        <taxon>Peduoviridae</taxon>
        <taxon>Maltschvirus</taxon>
        <taxon>Maltschvirus maltsch</taxon>
    </lineage>
</organism>
<dbReference type="InterPro" id="IPR059177">
    <property type="entry name" value="GH29D-like_dom"/>
</dbReference>
<protein>
    <submittedName>
        <fullName evidence="2">Fn3 associated repeat</fullName>
    </submittedName>
</protein>